<feature type="compositionally biased region" description="Basic and acidic residues" evidence="1">
    <location>
        <begin position="1"/>
        <end position="48"/>
    </location>
</feature>
<reference evidence="3" key="1">
    <citation type="journal article" date="2019" name="Curr. Biol.">
        <title>Genome Sequence of Striga asiatica Provides Insight into the Evolution of Plant Parasitism.</title>
        <authorList>
            <person name="Yoshida S."/>
            <person name="Kim S."/>
            <person name="Wafula E.K."/>
            <person name="Tanskanen J."/>
            <person name="Kim Y.M."/>
            <person name="Honaas L."/>
            <person name="Yang Z."/>
            <person name="Spallek T."/>
            <person name="Conn C.E."/>
            <person name="Ichihashi Y."/>
            <person name="Cheong K."/>
            <person name="Cui S."/>
            <person name="Der J.P."/>
            <person name="Gundlach H."/>
            <person name="Jiao Y."/>
            <person name="Hori C."/>
            <person name="Ishida J.K."/>
            <person name="Kasahara H."/>
            <person name="Kiba T."/>
            <person name="Kim M.S."/>
            <person name="Koo N."/>
            <person name="Laohavisit A."/>
            <person name="Lee Y.H."/>
            <person name="Lumba S."/>
            <person name="McCourt P."/>
            <person name="Mortimer J.C."/>
            <person name="Mutuku J.M."/>
            <person name="Nomura T."/>
            <person name="Sasaki-Sekimoto Y."/>
            <person name="Seto Y."/>
            <person name="Wang Y."/>
            <person name="Wakatake T."/>
            <person name="Sakakibara H."/>
            <person name="Demura T."/>
            <person name="Yamaguchi S."/>
            <person name="Yoneyama K."/>
            <person name="Manabe R.I."/>
            <person name="Nelson D.C."/>
            <person name="Schulman A.H."/>
            <person name="Timko M.P."/>
            <person name="dePamphilis C.W."/>
            <person name="Choi D."/>
            <person name="Shirasu K."/>
        </authorList>
    </citation>
    <scope>NUCLEOTIDE SEQUENCE [LARGE SCALE GENOMIC DNA]</scope>
    <source>
        <strain evidence="3">cv. UVA1</strain>
    </source>
</reference>
<dbReference type="Proteomes" id="UP000325081">
    <property type="component" value="Unassembled WGS sequence"/>
</dbReference>
<protein>
    <submittedName>
        <fullName evidence="2">Splicing factor</fullName>
    </submittedName>
</protein>
<feature type="region of interest" description="Disordered" evidence="1">
    <location>
        <begin position="1"/>
        <end position="50"/>
    </location>
</feature>
<comment type="caution">
    <text evidence="2">The sequence shown here is derived from an EMBL/GenBank/DDBJ whole genome shotgun (WGS) entry which is preliminary data.</text>
</comment>
<feature type="region of interest" description="Disordered" evidence="1">
    <location>
        <begin position="91"/>
        <end position="111"/>
    </location>
</feature>
<evidence type="ECO:0000313" key="3">
    <source>
        <dbReference type="Proteomes" id="UP000325081"/>
    </source>
</evidence>
<dbReference type="AlphaFoldDB" id="A0A5A7Q2M4"/>
<evidence type="ECO:0000256" key="1">
    <source>
        <dbReference type="SAM" id="MobiDB-lite"/>
    </source>
</evidence>
<keyword evidence="3" id="KW-1185">Reference proteome</keyword>
<organism evidence="2 3">
    <name type="scientific">Striga asiatica</name>
    <name type="common">Asiatic witchweed</name>
    <name type="synonym">Buchnera asiatica</name>
    <dbReference type="NCBI Taxonomy" id="4170"/>
    <lineage>
        <taxon>Eukaryota</taxon>
        <taxon>Viridiplantae</taxon>
        <taxon>Streptophyta</taxon>
        <taxon>Embryophyta</taxon>
        <taxon>Tracheophyta</taxon>
        <taxon>Spermatophyta</taxon>
        <taxon>Magnoliopsida</taxon>
        <taxon>eudicotyledons</taxon>
        <taxon>Gunneridae</taxon>
        <taxon>Pentapetalae</taxon>
        <taxon>asterids</taxon>
        <taxon>lamiids</taxon>
        <taxon>Lamiales</taxon>
        <taxon>Orobanchaceae</taxon>
        <taxon>Buchnereae</taxon>
        <taxon>Striga</taxon>
    </lineage>
</organism>
<dbReference type="EMBL" id="BKCP01005583">
    <property type="protein sequence ID" value="GER39161.1"/>
    <property type="molecule type" value="Genomic_DNA"/>
</dbReference>
<sequence>MRLEKEKKKEKERERIEKEKEIARERVEQEKLRQREKPSDGAPHRDSTRCVQGVGTTSFHFATVLASPDADSFPLHCILATEFTENRDFTSQFPTEVSGDNFPSEGSGAGVPPRCPVALSDVADLQVKFHHGPSSAARRYSGYSGGHLLPCPPPLPPP</sequence>
<evidence type="ECO:0000313" key="2">
    <source>
        <dbReference type="EMBL" id="GER39161.1"/>
    </source>
</evidence>
<name>A0A5A7Q2M4_STRAF</name>
<proteinExistence type="predicted"/>
<accession>A0A5A7Q2M4</accession>
<gene>
    <name evidence="2" type="ORF">STAS_15761</name>
</gene>